<dbReference type="GO" id="GO:0016757">
    <property type="term" value="F:glycosyltransferase activity"/>
    <property type="evidence" value="ECO:0007669"/>
    <property type="project" value="UniProtKB-KW"/>
</dbReference>
<keyword evidence="4" id="KW-0812">Transmembrane</keyword>
<dbReference type="Pfam" id="PF03016">
    <property type="entry name" value="Exostosin_GT47"/>
    <property type="match status" value="1"/>
</dbReference>
<feature type="compositionally biased region" description="Pro residues" evidence="6">
    <location>
        <begin position="74"/>
        <end position="98"/>
    </location>
</feature>
<comment type="similarity">
    <text evidence="2">Belongs to the glycosyltransferase 47 family.</text>
</comment>
<comment type="subcellular location">
    <subcellularLocation>
        <location evidence="1">Golgi apparatus membrane</location>
        <topology evidence="1">Single-pass type II membrane protein</topology>
    </subcellularLocation>
</comment>
<dbReference type="AlphaFoldDB" id="A0AAQ3KXI0"/>
<dbReference type="PANTHER" id="PTHR11062">
    <property type="entry name" value="EXOSTOSIN HEPARAN SULFATE GLYCOSYLTRANSFERASE -RELATED"/>
    <property type="match status" value="1"/>
</dbReference>
<evidence type="ECO:0000313" key="9">
    <source>
        <dbReference type="Proteomes" id="UP001327560"/>
    </source>
</evidence>
<reference evidence="8 9" key="1">
    <citation type="submission" date="2023-10" db="EMBL/GenBank/DDBJ databases">
        <title>Chromosome-scale genome assembly provides insights into flower coloration mechanisms of Canna indica.</title>
        <authorList>
            <person name="Li C."/>
        </authorList>
    </citation>
    <scope>NUCLEOTIDE SEQUENCE [LARGE SCALE GENOMIC DNA]</scope>
    <source>
        <tissue evidence="8">Flower</tissue>
    </source>
</reference>
<keyword evidence="4" id="KW-0735">Signal-anchor</keyword>
<proteinExistence type="inferred from homology"/>
<evidence type="ECO:0000256" key="6">
    <source>
        <dbReference type="SAM" id="MobiDB-lite"/>
    </source>
</evidence>
<evidence type="ECO:0000256" key="3">
    <source>
        <dbReference type="ARBA" id="ARBA00022676"/>
    </source>
</evidence>
<name>A0AAQ3KXI0_9LILI</name>
<dbReference type="InterPro" id="IPR040911">
    <property type="entry name" value="Exostosin_GT47"/>
</dbReference>
<gene>
    <name evidence="8" type="ORF">Cni_G25351</name>
</gene>
<sequence>MRRRSVLKPAMTKLGIKPNGGNAKSRLCFVIPVSCAFLFVLSYASLLVFNLNTKPPEPEVSIAIMATPVALPSLTPPPSPPPSLHPPSSPPSSPPPPAMAVARSVASVPDDRCTGRYIYIHDLPRRFNSDMLRNCRTLSRWTDMCLFTSNAGLGPRLDNSGGVFSGRAWYATNQFALEVIFHNRMKQYDCLTENASLAVAIFVPFYAGLDISRYLWESTMSQRDAASRDLFRWLKTRPEWLAMGGRDHFMVAGRITWDFQRPTDDDSDWGNKLLLLPETKNMTVLVIESSPWNSNDFGIPYPTYFHPSNDGEVRAWQDRMRRTKRSWLFSFAGAPRPDEESAWIRNAVIGQCRRSRRCKLLECGIGNSKCHLPGSVMRMFEHSTFCLQPQGDSYTRRSTFDAMVAGCVPVFFHPGAAYVQYTWHLPRNYSKYSVFIPEDEMREGKVRNIEEMLKRIKKKDVKAMREEVIRMIPRLIYADPRARGPQRVRDAFDLAVEGVIQRVKDIKRGRAPVFKERESWKYALGSREMREWDHFFGNPRS</sequence>
<evidence type="ECO:0000256" key="2">
    <source>
        <dbReference type="ARBA" id="ARBA00010271"/>
    </source>
</evidence>
<evidence type="ECO:0000256" key="5">
    <source>
        <dbReference type="ARBA" id="ARBA00023034"/>
    </source>
</evidence>
<organism evidence="8 9">
    <name type="scientific">Canna indica</name>
    <name type="common">Indian-shot</name>
    <dbReference type="NCBI Taxonomy" id="4628"/>
    <lineage>
        <taxon>Eukaryota</taxon>
        <taxon>Viridiplantae</taxon>
        <taxon>Streptophyta</taxon>
        <taxon>Embryophyta</taxon>
        <taxon>Tracheophyta</taxon>
        <taxon>Spermatophyta</taxon>
        <taxon>Magnoliopsida</taxon>
        <taxon>Liliopsida</taxon>
        <taxon>Zingiberales</taxon>
        <taxon>Cannaceae</taxon>
        <taxon>Canna</taxon>
    </lineage>
</organism>
<keyword evidence="5" id="KW-0333">Golgi apparatus</keyword>
<feature type="region of interest" description="Disordered" evidence="6">
    <location>
        <begin position="74"/>
        <end position="101"/>
    </location>
</feature>
<dbReference type="PANTHER" id="PTHR11062:SF117">
    <property type="entry name" value="XYLOGLUCAN-SPECIFIC GALACTURONOSYLTRANSFERASE 1"/>
    <property type="match status" value="1"/>
</dbReference>
<accession>A0AAQ3KXI0</accession>
<evidence type="ECO:0000313" key="8">
    <source>
        <dbReference type="EMBL" id="WOL16564.1"/>
    </source>
</evidence>
<evidence type="ECO:0000256" key="4">
    <source>
        <dbReference type="ARBA" id="ARBA00022968"/>
    </source>
</evidence>
<keyword evidence="9" id="KW-1185">Reference proteome</keyword>
<evidence type="ECO:0000259" key="7">
    <source>
        <dbReference type="Pfam" id="PF03016"/>
    </source>
</evidence>
<keyword evidence="3 8" id="KW-0328">Glycosyltransferase</keyword>
<dbReference type="Proteomes" id="UP001327560">
    <property type="component" value="Chromosome 8"/>
</dbReference>
<feature type="domain" description="Exostosin GT47" evidence="7">
    <location>
        <begin position="113"/>
        <end position="451"/>
    </location>
</feature>
<keyword evidence="3 8" id="KW-0808">Transferase</keyword>
<evidence type="ECO:0000256" key="1">
    <source>
        <dbReference type="ARBA" id="ARBA00004323"/>
    </source>
</evidence>
<protein>
    <submittedName>
        <fullName evidence="8">Xyloglucan galactosyltransferase</fullName>
    </submittedName>
</protein>
<dbReference type="InterPro" id="IPR004263">
    <property type="entry name" value="Exostosin"/>
</dbReference>
<dbReference type="EMBL" id="CP136897">
    <property type="protein sequence ID" value="WOL16564.1"/>
    <property type="molecule type" value="Genomic_DNA"/>
</dbReference>
<dbReference type="GO" id="GO:0000139">
    <property type="term" value="C:Golgi membrane"/>
    <property type="evidence" value="ECO:0007669"/>
    <property type="project" value="UniProtKB-SubCell"/>
</dbReference>